<dbReference type="EMBL" id="GBEZ01001424">
    <property type="protein sequence ID" value="JAC83545.1"/>
    <property type="molecule type" value="Transcribed_RNA"/>
</dbReference>
<feature type="transmembrane region" description="Helical" evidence="1">
    <location>
        <begin position="6"/>
        <end position="29"/>
    </location>
</feature>
<gene>
    <name evidence="2" type="ORF">TSPGSL018_3069</name>
</gene>
<evidence type="ECO:0000313" key="2">
    <source>
        <dbReference type="EMBL" id="JAC83545.1"/>
    </source>
</evidence>
<keyword evidence="1" id="KW-0812">Transmembrane</keyword>
<evidence type="ECO:0000256" key="1">
    <source>
        <dbReference type="SAM" id="Phobius"/>
    </source>
</evidence>
<organism evidence="2">
    <name type="scientific">Tetraselmis sp. GSL018</name>
    <dbReference type="NCBI Taxonomy" id="582737"/>
    <lineage>
        <taxon>Eukaryota</taxon>
        <taxon>Viridiplantae</taxon>
        <taxon>Chlorophyta</taxon>
        <taxon>core chlorophytes</taxon>
        <taxon>Chlorodendrophyceae</taxon>
        <taxon>Chlorodendrales</taxon>
        <taxon>Chlorodendraceae</taxon>
        <taxon>Tetraselmis</taxon>
    </lineage>
</organism>
<dbReference type="AlphaFoldDB" id="A0A061SKY3"/>
<keyword evidence="1" id="KW-0472">Membrane</keyword>
<keyword evidence="1" id="KW-1133">Transmembrane helix</keyword>
<name>A0A061SKY3_9CHLO</name>
<sequence length="297" mass="33389">MFVLKLIIVTNIHLGVFSLPLFPLNHYFLRARFSRASFPCLFSLSVIPCNIVQAASSAVDCVDFAYLGYTSAIWADRCWRNMAGLGCGYRAEQILSVGARSRYLSNVARHWCYNLSPCRQCISCLDYAARALPLWHLRQVPEKSFPLDNRSLERRLRGVRGVRGIWPQPACDLDIAPAARRHNLEVGGPFFGPGRRHKSRGGRVRVFDLRRGRKPLPCRVGGHVFLSLDYGWTTVHDALDDPVHPDPFLEPCHAQSCQPHQAPPALSLPAPRRPSVSDLIGMELGDHICQHALDRHL</sequence>
<protein>
    <submittedName>
        <fullName evidence="2">Uncharacterized protein</fullName>
    </submittedName>
</protein>
<reference evidence="2" key="1">
    <citation type="submission" date="2014-05" db="EMBL/GenBank/DDBJ databases">
        <title>The transcriptome of the halophilic microalga Tetraselmis sp. GSL018 isolated from the Great Salt Lake, Utah.</title>
        <authorList>
            <person name="Jinkerson R.E."/>
            <person name="D'Adamo S."/>
            <person name="Posewitz M.C."/>
        </authorList>
    </citation>
    <scope>NUCLEOTIDE SEQUENCE</scope>
    <source>
        <strain evidence="2">GSL018</strain>
    </source>
</reference>
<accession>A0A061SKY3</accession>
<proteinExistence type="predicted"/>